<comment type="caution">
    <text evidence="3">The sequence shown here is derived from an EMBL/GenBank/DDBJ whole genome shotgun (WGS) entry which is preliminary data.</text>
</comment>
<protein>
    <recommendedName>
        <fullName evidence="5">C2 domain-containing protein</fullName>
    </recommendedName>
</protein>
<proteinExistence type="predicted"/>
<dbReference type="EMBL" id="JAVRJZ010000018">
    <property type="protein sequence ID" value="KAK2708491.1"/>
    <property type="molecule type" value="Genomic_DNA"/>
</dbReference>
<feature type="compositionally biased region" description="Basic and acidic residues" evidence="1">
    <location>
        <begin position="197"/>
        <end position="249"/>
    </location>
</feature>
<keyword evidence="4" id="KW-1185">Reference proteome</keyword>
<keyword evidence="2" id="KW-1133">Transmembrane helix</keyword>
<feature type="transmembrane region" description="Helical" evidence="2">
    <location>
        <begin position="270"/>
        <end position="287"/>
    </location>
</feature>
<evidence type="ECO:0000256" key="2">
    <source>
        <dbReference type="SAM" id="Phobius"/>
    </source>
</evidence>
<keyword evidence="2" id="KW-0472">Membrane</keyword>
<evidence type="ECO:0000313" key="3">
    <source>
        <dbReference type="EMBL" id="KAK2708491.1"/>
    </source>
</evidence>
<keyword evidence="2" id="KW-0812">Transmembrane</keyword>
<sequence length="288" mass="33158">MSTSEIKQCVQLVIIKAELKKLKPKNVYVEVYKNKKCILITGCDSRGPTPFWDRRSLIDFKEEDTIELILKDQSGKIGECTIEVDDIRGPIARFNKDLKSEDGGCPGELVVDVTLKVFNKKDQKPNEKKLVEDKKVVKIKEIQPAEGIKEIESPKTEQIENYKKTEEGAVKNKRQPTDNKIQGNTKNDENVVNMLETKLKQQTEESAEERHNTEREYNKPVADKKGTEPKQSETIEDKQNDKNLKEERENYVVTEDPVVTKTHSSCSYCIYFVPFLILVMIVLLFNIY</sequence>
<gene>
    <name evidence="3" type="ORF">QYM36_014188</name>
</gene>
<dbReference type="Proteomes" id="UP001187531">
    <property type="component" value="Unassembled WGS sequence"/>
</dbReference>
<feature type="region of interest" description="Disordered" evidence="1">
    <location>
        <begin position="159"/>
        <end position="249"/>
    </location>
</feature>
<dbReference type="SUPFAM" id="SSF49562">
    <property type="entry name" value="C2 domain (Calcium/lipid-binding domain, CaLB)"/>
    <property type="match status" value="1"/>
</dbReference>
<name>A0AA88L0Q2_ARTSF</name>
<evidence type="ECO:0000313" key="4">
    <source>
        <dbReference type="Proteomes" id="UP001187531"/>
    </source>
</evidence>
<dbReference type="InterPro" id="IPR035892">
    <property type="entry name" value="C2_domain_sf"/>
</dbReference>
<feature type="compositionally biased region" description="Basic and acidic residues" evidence="1">
    <location>
        <begin position="159"/>
        <end position="170"/>
    </location>
</feature>
<reference evidence="3" key="1">
    <citation type="submission" date="2023-07" db="EMBL/GenBank/DDBJ databases">
        <title>Chromosome-level genome assembly of Artemia franciscana.</title>
        <authorList>
            <person name="Jo E."/>
        </authorList>
    </citation>
    <scope>NUCLEOTIDE SEQUENCE</scope>
    <source>
        <tissue evidence="3">Whole body</tissue>
    </source>
</reference>
<evidence type="ECO:0000256" key="1">
    <source>
        <dbReference type="SAM" id="MobiDB-lite"/>
    </source>
</evidence>
<organism evidence="3 4">
    <name type="scientific">Artemia franciscana</name>
    <name type="common">Brine shrimp</name>
    <name type="synonym">Artemia sanfranciscana</name>
    <dbReference type="NCBI Taxonomy" id="6661"/>
    <lineage>
        <taxon>Eukaryota</taxon>
        <taxon>Metazoa</taxon>
        <taxon>Ecdysozoa</taxon>
        <taxon>Arthropoda</taxon>
        <taxon>Crustacea</taxon>
        <taxon>Branchiopoda</taxon>
        <taxon>Anostraca</taxon>
        <taxon>Artemiidae</taxon>
        <taxon>Artemia</taxon>
    </lineage>
</organism>
<accession>A0AA88L0Q2</accession>
<dbReference type="AlphaFoldDB" id="A0AA88L0Q2"/>
<evidence type="ECO:0008006" key="5">
    <source>
        <dbReference type="Google" id="ProtNLM"/>
    </source>
</evidence>